<dbReference type="Pfam" id="PF02144">
    <property type="entry name" value="Rad1"/>
    <property type="match status" value="1"/>
</dbReference>
<dbReference type="GO" id="GO:0000077">
    <property type="term" value="P:DNA damage checkpoint signaling"/>
    <property type="evidence" value="ECO:0007669"/>
    <property type="project" value="InterPro"/>
</dbReference>
<feature type="region of interest" description="Disordered" evidence="6">
    <location>
        <begin position="1391"/>
        <end position="1420"/>
    </location>
</feature>
<feature type="region of interest" description="Disordered" evidence="6">
    <location>
        <begin position="1355"/>
        <end position="1374"/>
    </location>
</feature>
<feature type="region of interest" description="Disordered" evidence="6">
    <location>
        <begin position="553"/>
        <end position="573"/>
    </location>
</feature>
<dbReference type="Proteomes" id="UP000237144">
    <property type="component" value="Unassembled WGS sequence"/>
</dbReference>
<dbReference type="PANTHER" id="PTHR10870:SF0">
    <property type="entry name" value="CELL CYCLE CHECKPOINT PROTEIN RAD1"/>
    <property type="match status" value="1"/>
</dbReference>
<feature type="region of interest" description="Disordered" evidence="6">
    <location>
        <begin position="659"/>
        <end position="703"/>
    </location>
</feature>
<evidence type="ECO:0000313" key="8">
    <source>
        <dbReference type="Proteomes" id="UP000237144"/>
    </source>
</evidence>
<dbReference type="GO" id="GO:0030896">
    <property type="term" value="C:checkpoint clamp complex"/>
    <property type="evidence" value="ECO:0007669"/>
    <property type="project" value="TreeGrafter"/>
</dbReference>
<feature type="compositionally biased region" description="Low complexity" evidence="6">
    <location>
        <begin position="558"/>
        <end position="570"/>
    </location>
</feature>
<keyword evidence="3" id="KW-0227">DNA damage</keyword>
<dbReference type="PRINTS" id="PR01245">
    <property type="entry name" value="RAD1REC1"/>
</dbReference>
<dbReference type="EMBL" id="PJQD01000047">
    <property type="protein sequence ID" value="POY72776.1"/>
    <property type="molecule type" value="Genomic_DNA"/>
</dbReference>
<keyword evidence="5" id="KW-0539">Nucleus</keyword>
<feature type="region of interest" description="Disordered" evidence="6">
    <location>
        <begin position="165"/>
        <end position="227"/>
    </location>
</feature>
<dbReference type="InterPro" id="IPR003021">
    <property type="entry name" value="Rad1_Rec1_Rad17"/>
</dbReference>
<evidence type="ECO:0000256" key="4">
    <source>
        <dbReference type="ARBA" id="ARBA00023204"/>
    </source>
</evidence>
<organism evidence="7 8">
    <name type="scientific">Rhodotorula taiwanensis</name>
    <dbReference type="NCBI Taxonomy" id="741276"/>
    <lineage>
        <taxon>Eukaryota</taxon>
        <taxon>Fungi</taxon>
        <taxon>Dikarya</taxon>
        <taxon>Basidiomycota</taxon>
        <taxon>Pucciniomycotina</taxon>
        <taxon>Microbotryomycetes</taxon>
        <taxon>Sporidiobolales</taxon>
        <taxon>Sporidiobolaceae</taxon>
        <taxon>Rhodotorula</taxon>
    </lineage>
</organism>
<comment type="subcellular location">
    <subcellularLocation>
        <location evidence="1">Nucleus</location>
    </subcellularLocation>
</comment>
<keyword evidence="4" id="KW-0234">DNA repair</keyword>
<feature type="region of interest" description="Disordered" evidence="6">
    <location>
        <begin position="1051"/>
        <end position="1076"/>
    </location>
</feature>
<feature type="region of interest" description="Disordered" evidence="6">
    <location>
        <begin position="297"/>
        <end position="347"/>
    </location>
</feature>
<feature type="compositionally biased region" description="Basic and acidic residues" evidence="6">
    <location>
        <begin position="1051"/>
        <end position="1072"/>
    </location>
</feature>
<comment type="similarity">
    <text evidence="2">Belongs to the rad1 family.</text>
</comment>
<feature type="compositionally biased region" description="Acidic residues" evidence="6">
    <location>
        <begin position="334"/>
        <end position="347"/>
    </location>
</feature>
<sequence>MPPIQKQVRPALVTPGKAQRELIPHRNVQILVANMPDVRPLASILRSLSFRAQATLKIDDAGIRVTVEEGRSLQAHAYVAANAFSSYTFHLTADDPAAYVDAPHGHADSPTPSGSSPPPQPTADADGELATNPYCQMSVSLSTMLECLNIFGNAGGGGNNPFKKEGTAGYDSDDGGDAGGGANRWRNKRRRQGAGEDEDGADEGRGRFGGGRRGGKAQTADEGKTTSLRLSYAGHGEPLVMLLEEGGIVTRCEITTYEPEGLLDLAFVDEGKVQRLIIKSDWLRDALLEVPSSSEKLSISFSPSDANEDRYRRRDQARRSGKRRNMGGAGGRDAEDEAEPYDDDEEEVPLFRLESVGPMGSTEMDYSDDKDVLEIFECEQALRNSYKYSHILLTRHALNVSMKTSIRTNDQGLVSFQFMIPMSTRGPKASMKEGKIGFVEFLLVTAADAGQGGATSAGGALHTPTPRIRAIPSSLPGVADVPRDLEGQKRFYALHDRILGLGARAVGTADDMEEDLKRTERLLEQRADEQSLGEDGHGDDLYDDSTIHGVEQALRPPSRSNSQASSTSRNSELEVERYLLTNRLEKPETIRDDERFDFELYGLDEKEFVDLPDGDDEIQKPDASLAEANLAGRELSEVEDEGPPMEEDDDEIDKYRESTPQYVNDGANVTPRPERSSDAVSTVPQPVDQDKAPSPEPPASLLAASPGPLEIVRLLDFWQENVSKINPPHIWYRQQPASTNLISSDSSLYGCKLTLVMPDGTKRAFDTTVSYSTKLAACIDAFSQAWVSNAHVQAAQMREQVGWEAEEREVEEDRERRKVLKGGEKPYEALKAEQERWMAPPIRATYEKDELNSAHGCTLSLATDATSTSRLFTSPVAFPSPREARAAAARLALEADVPAAYERAFQDLLKRDQGGYIQFGDFSAAGAAVLGDLQQDEEAPNSNEEETLDAEGSVRKEVRAAFGHAGRWMKWTYPHAEKVGEAKAGPPILGATLTVEFPVTLEHPDPPPPFAVSTPLKYRTKRHARLACCSTAISNGLFDKLEPYKEERRMAELRKEEEKKRREEQRQKDREAGINWETPPVGTVKYEELESLRNPAGYLNVCAQQWTGKGSPLKFEYTTETVENCASLRSVRGQDGLLVTDLFASPAANIKYYGCTLTIFVNISLSKSYVVPPSPHLATHAAAKDAAVRLALREHILDLLMPADFDPAAPILTAAAAARLARAARSMEVLELEAAGMGTPSEAVGAAAEPGAPFKPRDAVADLDAFVQDWVGQGYLPRYDLHCDANTGLWGGTLTIPFAQELIPEDGGDPDSPLVPCWSRMLSCQNASLTRRRAEQRLAQDALDEGIVDFMRKEVPRRSKNAPPSECHFGGSATSAKRSYATLDDVSEEGHLHANEGGTADETSQRPSPRKKQKRDLTGTGVELVGREGGEVDRLRRGCRSILGLDLITGPRYELLETATVLVPLDAQGTESRKFICDEPQESADLAAEAAAKSALDAGILEVVESRVRPKARPAPIASACDKASPDKDIRTVQKGIALPAAVPKHGEELAAIRRATYGGFGMATASQLEAITKKLEQEMRDDKAREEAKRTAEREAEERKRLGNPLLPGVPTTAQELLATQRPSEEVQQHVPSALSDLQAYCDRRSIAFPEIHVEPTTETASGGPPRVRVWLILHGLKYELRKAKASSARERLAAQVLEHLKKHKDKEARG</sequence>
<keyword evidence="8" id="KW-1185">Reference proteome</keyword>
<gene>
    <name evidence="7" type="ORF">BMF94_4185</name>
</gene>
<dbReference type="PANTHER" id="PTHR10870">
    <property type="entry name" value="CELL CYCLE CHECKPOINT PROTEIN RAD1"/>
    <property type="match status" value="1"/>
</dbReference>
<feature type="compositionally biased region" description="Basic and acidic residues" evidence="6">
    <location>
        <begin position="1579"/>
        <end position="1602"/>
    </location>
</feature>
<dbReference type="OrthoDB" id="337581at2759"/>
<feature type="region of interest" description="Disordered" evidence="6">
    <location>
        <begin position="1579"/>
        <end position="1611"/>
    </location>
</feature>
<evidence type="ECO:0000256" key="2">
    <source>
        <dbReference type="ARBA" id="ARBA00010991"/>
    </source>
</evidence>
<dbReference type="GO" id="GO:0006281">
    <property type="term" value="P:DNA repair"/>
    <property type="evidence" value="ECO:0007669"/>
    <property type="project" value="UniProtKB-KW"/>
</dbReference>
<proteinExistence type="inferred from homology"/>
<evidence type="ECO:0000256" key="3">
    <source>
        <dbReference type="ARBA" id="ARBA00022763"/>
    </source>
</evidence>
<feature type="region of interest" description="Disordered" evidence="6">
    <location>
        <begin position="100"/>
        <end position="129"/>
    </location>
</feature>
<feature type="compositionally biased region" description="Basic and acidic residues" evidence="6">
    <location>
        <begin position="307"/>
        <end position="318"/>
    </location>
</feature>
<evidence type="ECO:0000256" key="6">
    <source>
        <dbReference type="SAM" id="MobiDB-lite"/>
    </source>
</evidence>
<feature type="region of interest" description="Disordered" evidence="6">
    <location>
        <begin position="525"/>
        <end position="544"/>
    </location>
</feature>
<comment type="caution">
    <text evidence="7">The sequence shown here is derived from an EMBL/GenBank/DDBJ whole genome shotgun (WGS) entry which is preliminary data.</text>
</comment>
<evidence type="ECO:0000256" key="1">
    <source>
        <dbReference type="ARBA" id="ARBA00004123"/>
    </source>
</evidence>
<evidence type="ECO:0000313" key="7">
    <source>
        <dbReference type="EMBL" id="POY72776.1"/>
    </source>
</evidence>
<reference evidence="7 8" key="1">
    <citation type="journal article" date="2018" name="Front. Microbiol.">
        <title>Prospects for Fungal Bioremediation of Acidic Radioactive Waste Sites: Characterization and Genome Sequence of Rhodotorula taiwanensis MD1149.</title>
        <authorList>
            <person name="Tkavc R."/>
            <person name="Matrosova V.Y."/>
            <person name="Grichenko O.E."/>
            <person name="Gostincar C."/>
            <person name="Volpe R.P."/>
            <person name="Klimenkova P."/>
            <person name="Gaidamakova E.K."/>
            <person name="Zhou C.E."/>
            <person name="Stewart B.J."/>
            <person name="Lyman M.G."/>
            <person name="Malfatti S.A."/>
            <person name="Rubinfeld B."/>
            <person name="Courtot M."/>
            <person name="Singh J."/>
            <person name="Dalgard C.L."/>
            <person name="Hamilton T."/>
            <person name="Frey K.G."/>
            <person name="Gunde-Cimerman N."/>
            <person name="Dugan L."/>
            <person name="Daly M.J."/>
        </authorList>
    </citation>
    <scope>NUCLEOTIDE SEQUENCE [LARGE SCALE GENOMIC DNA]</scope>
    <source>
        <strain evidence="7 8">MD1149</strain>
    </source>
</reference>
<dbReference type="STRING" id="741276.A0A2S5B7M7"/>
<feature type="compositionally biased region" description="Basic and acidic residues" evidence="6">
    <location>
        <begin position="525"/>
        <end position="540"/>
    </location>
</feature>
<protein>
    <submittedName>
        <fullName evidence="7">Uncharacterized protein</fullName>
    </submittedName>
</protein>
<dbReference type="Gene3D" id="3.70.10.10">
    <property type="match status" value="2"/>
</dbReference>
<accession>A0A2S5B7M7</accession>
<evidence type="ECO:0000256" key="5">
    <source>
        <dbReference type="ARBA" id="ARBA00023242"/>
    </source>
</evidence>
<name>A0A2S5B7M7_9BASI</name>